<dbReference type="AlphaFoldDB" id="A0AAF0TRJ8"/>
<dbReference type="EMBL" id="CP133616">
    <property type="protein sequence ID" value="WMV29751.1"/>
    <property type="molecule type" value="Genomic_DNA"/>
</dbReference>
<proteinExistence type="predicted"/>
<protein>
    <submittedName>
        <fullName evidence="1">Uncharacterized protein</fullName>
    </submittedName>
</protein>
<accession>A0AAF0TRJ8</accession>
<name>A0AAF0TRJ8_SOLVR</name>
<reference evidence="1" key="1">
    <citation type="submission" date="2023-08" db="EMBL/GenBank/DDBJ databases">
        <title>A de novo genome assembly of Solanum verrucosum Schlechtendal, a Mexican diploid species geographically isolated from the other diploid A-genome species in potato relatives.</title>
        <authorList>
            <person name="Hosaka K."/>
        </authorList>
    </citation>
    <scope>NUCLEOTIDE SEQUENCE</scope>
    <source>
        <tissue evidence="1">Young leaves</tissue>
    </source>
</reference>
<keyword evidence="2" id="KW-1185">Reference proteome</keyword>
<sequence length="88" mass="10350">MKMGEPEDRQKHSACRRVEYGLRNKARILTGKKEQTQAEQMKMCEPEDRQEHSVVAEWLIRPPKVPVCQALKERIKLAMKMSSRWVAE</sequence>
<evidence type="ECO:0000313" key="1">
    <source>
        <dbReference type="EMBL" id="WMV29751.1"/>
    </source>
</evidence>
<gene>
    <name evidence="1" type="ORF">MTR67_023136</name>
</gene>
<organism evidence="1 2">
    <name type="scientific">Solanum verrucosum</name>
    <dbReference type="NCBI Taxonomy" id="315347"/>
    <lineage>
        <taxon>Eukaryota</taxon>
        <taxon>Viridiplantae</taxon>
        <taxon>Streptophyta</taxon>
        <taxon>Embryophyta</taxon>
        <taxon>Tracheophyta</taxon>
        <taxon>Spermatophyta</taxon>
        <taxon>Magnoliopsida</taxon>
        <taxon>eudicotyledons</taxon>
        <taxon>Gunneridae</taxon>
        <taxon>Pentapetalae</taxon>
        <taxon>asterids</taxon>
        <taxon>lamiids</taxon>
        <taxon>Solanales</taxon>
        <taxon>Solanaceae</taxon>
        <taxon>Solanoideae</taxon>
        <taxon>Solaneae</taxon>
        <taxon>Solanum</taxon>
    </lineage>
</organism>
<evidence type="ECO:0000313" key="2">
    <source>
        <dbReference type="Proteomes" id="UP001234989"/>
    </source>
</evidence>
<dbReference type="Proteomes" id="UP001234989">
    <property type="component" value="Chromosome 5"/>
</dbReference>